<evidence type="ECO:0000256" key="1">
    <source>
        <dbReference type="SAM" id="Phobius"/>
    </source>
</evidence>
<proteinExistence type="predicted"/>
<organism evidence="2 3">
    <name type="scientific">Steinernema carpocapsae</name>
    <name type="common">Entomopathogenic nematode</name>
    <dbReference type="NCBI Taxonomy" id="34508"/>
    <lineage>
        <taxon>Eukaryota</taxon>
        <taxon>Metazoa</taxon>
        <taxon>Ecdysozoa</taxon>
        <taxon>Nematoda</taxon>
        <taxon>Chromadorea</taxon>
        <taxon>Rhabditida</taxon>
        <taxon>Tylenchina</taxon>
        <taxon>Panagrolaimomorpha</taxon>
        <taxon>Strongyloidoidea</taxon>
        <taxon>Steinernematidae</taxon>
        <taxon>Steinernema</taxon>
    </lineage>
</organism>
<feature type="transmembrane region" description="Helical" evidence="1">
    <location>
        <begin position="17"/>
        <end position="35"/>
    </location>
</feature>
<evidence type="ECO:0000313" key="3">
    <source>
        <dbReference type="Proteomes" id="UP000298663"/>
    </source>
</evidence>
<name>A0A4U5PGW0_STECR</name>
<sequence>MTNEADSDQSTVEKLRQLWLVFYTKFTFLALNRFVQVCMANITALGCGYLFVGAITILVQRIDAVFIACIIFNGISLIIHGFLLAAIAKRTKWRYAFIAVLLYLLFEGLFIIVAVVASSIYADGIINVVVCLPFYFYLRREYNSSRSGEIQPVTILEVELDEAGQPVFDTPPIAYAVLPIFAEPPPPYVMPYEKQDSYT</sequence>
<evidence type="ECO:0000313" key="2">
    <source>
        <dbReference type="EMBL" id="TKR95653.1"/>
    </source>
</evidence>
<reference evidence="2 3" key="2">
    <citation type="journal article" date="2019" name="G3 (Bethesda)">
        <title>Hybrid Assembly of the Genome of the Entomopathogenic Nematode Steinernema carpocapsae Identifies the X-Chromosome.</title>
        <authorList>
            <person name="Serra L."/>
            <person name="Macchietto M."/>
            <person name="Macias-Munoz A."/>
            <person name="McGill C.J."/>
            <person name="Rodriguez I.M."/>
            <person name="Rodriguez B."/>
            <person name="Murad R."/>
            <person name="Mortazavi A."/>
        </authorList>
    </citation>
    <scope>NUCLEOTIDE SEQUENCE [LARGE SCALE GENOMIC DNA]</scope>
    <source>
        <strain evidence="2 3">ALL</strain>
    </source>
</reference>
<dbReference type="Proteomes" id="UP000298663">
    <property type="component" value="Unassembled WGS sequence"/>
</dbReference>
<keyword evidence="1" id="KW-1133">Transmembrane helix</keyword>
<feature type="transmembrane region" description="Helical" evidence="1">
    <location>
        <begin position="65"/>
        <end position="88"/>
    </location>
</feature>
<feature type="transmembrane region" description="Helical" evidence="1">
    <location>
        <begin position="42"/>
        <end position="59"/>
    </location>
</feature>
<dbReference type="AlphaFoldDB" id="A0A4U5PGW0"/>
<feature type="transmembrane region" description="Helical" evidence="1">
    <location>
        <begin position="95"/>
        <end position="114"/>
    </location>
</feature>
<keyword evidence="1" id="KW-0812">Transmembrane</keyword>
<comment type="caution">
    <text evidence="2">The sequence shown here is derived from an EMBL/GenBank/DDBJ whole genome shotgun (WGS) entry which is preliminary data.</text>
</comment>
<keyword evidence="1" id="KW-0472">Membrane</keyword>
<protein>
    <submittedName>
        <fullName evidence="2">Uncharacterized protein</fullName>
    </submittedName>
</protein>
<gene>
    <name evidence="2" type="ORF">L596_009791</name>
</gene>
<accession>A0A4U5PGW0</accession>
<keyword evidence="3" id="KW-1185">Reference proteome</keyword>
<dbReference type="EMBL" id="AZBU02000002">
    <property type="protein sequence ID" value="TKR95653.1"/>
    <property type="molecule type" value="Genomic_DNA"/>
</dbReference>
<feature type="transmembrane region" description="Helical" evidence="1">
    <location>
        <begin position="120"/>
        <end position="138"/>
    </location>
</feature>
<reference evidence="2 3" key="1">
    <citation type="journal article" date="2015" name="Genome Biol.">
        <title>Comparative genomics of Steinernema reveals deeply conserved gene regulatory networks.</title>
        <authorList>
            <person name="Dillman A.R."/>
            <person name="Macchietto M."/>
            <person name="Porter C.F."/>
            <person name="Rogers A."/>
            <person name="Williams B."/>
            <person name="Antoshechkin I."/>
            <person name="Lee M.M."/>
            <person name="Goodwin Z."/>
            <person name="Lu X."/>
            <person name="Lewis E.E."/>
            <person name="Goodrich-Blair H."/>
            <person name="Stock S.P."/>
            <person name="Adams B.J."/>
            <person name="Sternberg P.W."/>
            <person name="Mortazavi A."/>
        </authorList>
    </citation>
    <scope>NUCLEOTIDE SEQUENCE [LARGE SCALE GENOMIC DNA]</scope>
    <source>
        <strain evidence="2 3">ALL</strain>
    </source>
</reference>